<evidence type="ECO:0000256" key="3">
    <source>
        <dbReference type="ARBA" id="ARBA00022679"/>
    </source>
</evidence>
<evidence type="ECO:0000256" key="8">
    <source>
        <dbReference type="SAM" id="Phobius"/>
    </source>
</evidence>
<keyword evidence="5 8" id="KW-1133">Transmembrane helix</keyword>
<keyword evidence="7" id="KW-0460">Magnesium</keyword>
<dbReference type="CDD" id="cd06853">
    <property type="entry name" value="GT_WecA_like"/>
    <property type="match status" value="1"/>
</dbReference>
<dbReference type="Proteomes" id="UP000230000">
    <property type="component" value="Unassembled WGS sequence"/>
</dbReference>
<comment type="cofactor">
    <cofactor evidence="7">
        <name>Mg(2+)</name>
        <dbReference type="ChEBI" id="CHEBI:18420"/>
    </cofactor>
</comment>
<dbReference type="OrthoDB" id="9783652at2"/>
<dbReference type="GO" id="GO:0005886">
    <property type="term" value="C:plasma membrane"/>
    <property type="evidence" value="ECO:0007669"/>
    <property type="project" value="UniProtKB-SubCell"/>
</dbReference>
<protein>
    <submittedName>
        <fullName evidence="9">UDP-N-acetylmuramyl pentapeptide phosphotransferase/UDP-N-acetylglucosamine-1-phosphate transferase</fullName>
    </submittedName>
</protein>
<feature type="binding site" evidence="7">
    <location>
        <position position="214"/>
    </location>
    <ligand>
        <name>Mg(2+)</name>
        <dbReference type="ChEBI" id="CHEBI:18420"/>
    </ligand>
</feature>
<proteinExistence type="predicted"/>
<feature type="transmembrane region" description="Helical" evidence="8">
    <location>
        <begin position="322"/>
        <end position="342"/>
    </location>
</feature>
<keyword evidence="3 9" id="KW-0808">Transferase</keyword>
<feature type="transmembrane region" description="Helical" evidence="8">
    <location>
        <begin position="73"/>
        <end position="91"/>
    </location>
</feature>
<dbReference type="InterPro" id="IPR018480">
    <property type="entry name" value="PNAcMuramoyl-5peptid_Trfase_CS"/>
</dbReference>
<dbReference type="GO" id="GO:0009103">
    <property type="term" value="P:lipopolysaccharide biosynthetic process"/>
    <property type="evidence" value="ECO:0007669"/>
    <property type="project" value="TreeGrafter"/>
</dbReference>
<feature type="transmembrane region" description="Helical" evidence="8">
    <location>
        <begin position="210"/>
        <end position="229"/>
    </location>
</feature>
<dbReference type="GO" id="GO:0044038">
    <property type="term" value="P:cell wall macromolecule biosynthetic process"/>
    <property type="evidence" value="ECO:0007669"/>
    <property type="project" value="TreeGrafter"/>
</dbReference>
<sequence length="390" mass="42480">MTQWYFLGGLITAGLVTFLSIPVIMRVCYGLNLLDMPGGRKIHKCKTPTLGGVAVYISFFFSMLAWSDFRLSMSLQYFLLGLSVLFFVGLKDDVVPMSPVKKLGGQVIGAFLLVVLAGFKIQDLHGLFGIHHLISPASELVSMFLVVATINAFNLIDGIDGLAGGIALIVALTYGAIFWAKGLQNMHIAAFILSGALIGFLYYNAYPAKIFMGDTGSMTIGYIVAAFTLRFLNCELDLPGGETFQPNPAIVAAILIIPFFDTLRVIIFRLLHKASPFKADRNHIHHILLDCGMNHFQASVVLYVVNGLFIGLAYLLRNTNPNILMAVIVILAAVLTSVAVYMRNLRTFSSLLVPPTQLSTVPDKNLPAMNGYVPSGILESIPVEESVKNT</sequence>
<evidence type="ECO:0000313" key="10">
    <source>
        <dbReference type="Proteomes" id="UP000230000"/>
    </source>
</evidence>
<keyword evidence="2" id="KW-1003">Cell membrane</keyword>
<dbReference type="InterPro" id="IPR000715">
    <property type="entry name" value="Glycosyl_transferase_4"/>
</dbReference>
<evidence type="ECO:0000256" key="4">
    <source>
        <dbReference type="ARBA" id="ARBA00022692"/>
    </source>
</evidence>
<feature type="transmembrane region" description="Helical" evidence="8">
    <location>
        <begin position="162"/>
        <end position="180"/>
    </location>
</feature>
<dbReference type="PANTHER" id="PTHR22926">
    <property type="entry name" value="PHOSPHO-N-ACETYLMURAMOYL-PENTAPEPTIDE-TRANSFERASE"/>
    <property type="match status" value="1"/>
</dbReference>
<feature type="transmembrane region" description="Helical" evidence="8">
    <location>
        <begin position="50"/>
        <end position="67"/>
    </location>
</feature>
<comment type="caution">
    <text evidence="9">The sequence shown here is derived from an EMBL/GenBank/DDBJ whole genome shotgun (WGS) entry which is preliminary data.</text>
</comment>
<feature type="binding site" evidence="7">
    <location>
        <position position="154"/>
    </location>
    <ligand>
        <name>Mg(2+)</name>
        <dbReference type="ChEBI" id="CHEBI:18420"/>
    </ligand>
</feature>
<reference evidence="9 10" key="1">
    <citation type="submission" date="2017-11" db="EMBL/GenBank/DDBJ databases">
        <title>Genomic Encyclopedia of Archaeal and Bacterial Type Strains, Phase II (KMG-II): From Individual Species to Whole Genera.</title>
        <authorList>
            <person name="Goeker M."/>
        </authorList>
    </citation>
    <scope>NUCLEOTIDE SEQUENCE [LARGE SCALE GENOMIC DNA]</scope>
    <source>
        <strain evidence="9 10">DSM 27268</strain>
    </source>
</reference>
<keyword evidence="4 8" id="KW-0812">Transmembrane</keyword>
<feature type="transmembrane region" description="Helical" evidence="8">
    <location>
        <begin position="249"/>
        <end position="271"/>
    </location>
</feature>
<gene>
    <name evidence="9" type="ORF">BXY57_1403</name>
</gene>
<dbReference type="EMBL" id="PGFG01000001">
    <property type="protein sequence ID" value="PJJ75813.1"/>
    <property type="molecule type" value="Genomic_DNA"/>
</dbReference>
<dbReference type="GO" id="GO:0046872">
    <property type="term" value="F:metal ion binding"/>
    <property type="evidence" value="ECO:0007669"/>
    <property type="project" value="UniProtKB-KW"/>
</dbReference>
<evidence type="ECO:0000256" key="1">
    <source>
        <dbReference type="ARBA" id="ARBA00004651"/>
    </source>
</evidence>
<feature type="transmembrane region" description="Helical" evidence="8">
    <location>
        <begin position="103"/>
        <end position="121"/>
    </location>
</feature>
<dbReference type="GO" id="GO:0016780">
    <property type="term" value="F:phosphotransferase activity, for other substituted phosphate groups"/>
    <property type="evidence" value="ECO:0007669"/>
    <property type="project" value="InterPro"/>
</dbReference>
<dbReference type="AlphaFoldDB" id="A0A2M9CV98"/>
<evidence type="ECO:0000256" key="5">
    <source>
        <dbReference type="ARBA" id="ARBA00022989"/>
    </source>
</evidence>
<feature type="transmembrane region" description="Helical" evidence="8">
    <location>
        <begin position="6"/>
        <end position="29"/>
    </location>
</feature>
<evidence type="ECO:0000256" key="2">
    <source>
        <dbReference type="ARBA" id="ARBA00022475"/>
    </source>
</evidence>
<evidence type="ECO:0000256" key="7">
    <source>
        <dbReference type="PIRSR" id="PIRSR600715-1"/>
    </source>
</evidence>
<evidence type="ECO:0000313" key="9">
    <source>
        <dbReference type="EMBL" id="PJJ75813.1"/>
    </source>
</evidence>
<feature type="transmembrane region" description="Helical" evidence="8">
    <location>
        <begin position="292"/>
        <end position="316"/>
    </location>
</feature>
<dbReference type="PROSITE" id="PS01348">
    <property type="entry name" value="MRAY_2"/>
    <property type="match status" value="1"/>
</dbReference>
<dbReference type="GO" id="GO:0071555">
    <property type="term" value="P:cell wall organization"/>
    <property type="evidence" value="ECO:0007669"/>
    <property type="project" value="TreeGrafter"/>
</dbReference>
<accession>A0A2M9CV98</accession>
<feature type="transmembrane region" description="Helical" evidence="8">
    <location>
        <begin position="186"/>
        <end position="203"/>
    </location>
</feature>
<dbReference type="PANTHER" id="PTHR22926:SF3">
    <property type="entry name" value="UNDECAPRENYL-PHOSPHATE ALPHA-N-ACETYLGLUCOSAMINYL 1-PHOSPHATE TRANSFERASE"/>
    <property type="match status" value="1"/>
</dbReference>
<name>A0A2M9CV98_9BACT</name>
<organism evidence="9 10">
    <name type="scientific">Thermoflavifilum aggregans</name>
    <dbReference type="NCBI Taxonomy" id="454188"/>
    <lineage>
        <taxon>Bacteria</taxon>
        <taxon>Pseudomonadati</taxon>
        <taxon>Bacteroidota</taxon>
        <taxon>Chitinophagia</taxon>
        <taxon>Chitinophagales</taxon>
        <taxon>Chitinophagaceae</taxon>
        <taxon>Thermoflavifilum</taxon>
    </lineage>
</organism>
<keyword evidence="10" id="KW-1185">Reference proteome</keyword>
<comment type="subcellular location">
    <subcellularLocation>
        <location evidence="1">Cell membrane</location>
        <topology evidence="1">Multi-pass membrane protein</topology>
    </subcellularLocation>
</comment>
<dbReference type="Pfam" id="PF00953">
    <property type="entry name" value="Glycos_transf_4"/>
    <property type="match status" value="1"/>
</dbReference>
<evidence type="ECO:0000256" key="6">
    <source>
        <dbReference type="ARBA" id="ARBA00023136"/>
    </source>
</evidence>
<keyword evidence="7" id="KW-0479">Metal-binding</keyword>
<feature type="transmembrane region" description="Helical" evidence="8">
    <location>
        <begin position="133"/>
        <end position="155"/>
    </location>
</feature>
<keyword evidence="6 8" id="KW-0472">Membrane</keyword>